<gene>
    <name evidence="1" type="ORF">HMPREF9698_01475</name>
</gene>
<proteinExistence type="predicted"/>
<organism evidence="1 2">
    <name type="scientific">Alloiococcus otitis ATCC 51267</name>
    <dbReference type="NCBI Taxonomy" id="883081"/>
    <lineage>
        <taxon>Bacteria</taxon>
        <taxon>Bacillati</taxon>
        <taxon>Bacillota</taxon>
        <taxon>Bacilli</taxon>
        <taxon>Lactobacillales</taxon>
        <taxon>Carnobacteriaceae</taxon>
        <taxon>Alloiococcus</taxon>
    </lineage>
</organism>
<dbReference type="Proteomes" id="UP000009875">
    <property type="component" value="Unassembled WGS sequence"/>
</dbReference>
<dbReference type="STRING" id="883081.HMPREF9698_01475"/>
<protein>
    <submittedName>
        <fullName evidence="1">Uncharacterized protein</fullName>
    </submittedName>
</protein>
<keyword evidence="2" id="KW-1185">Reference proteome</keyword>
<sequence length="43" mass="4722">MGDPSSDLAEATYAAKAKLEFFSFAVKFKLNALMGRRNPAKTQ</sequence>
<dbReference type="AlphaFoldDB" id="K9E8W9"/>
<accession>K9E8W9</accession>
<evidence type="ECO:0000313" key="2">
    <source>
        <dbReference type="Proteomes" id="UP000009875"/>
    </source>
</evidence>
<reference evidence="1 2" key="1">
    <citation type="submission" date="2012-09" db="EMBL/GenBank/DDBJ databases">
        <title>The Genome Sequence of Alloiococcus otitis ATCC 51267.</title>
        <authorList>
            <consortium name="The Broad Institute Genome Sequencing Platform"/>
            <person name="Earl A."/>
            <person name="Ward D."/>
            <person name="Feldgarden M."/>
            <person name="Gevers D."/>
            <person name="Huys G."/>
            <person name="Walker B."/>
            <person name="Young S.K."/>
            <person name="Zeng Q."/>
            <person name="Gargeya S."/>
            <person name="Fitzgerald M."/>
            <person name="Haas B."/>
            <person name="Abouelleil A."/>
            <person name="Alvarado L."/>
            <person name="Arachchi H.M."/>
            <person name="Berlin A.M."/>
            <person name="Chapman S.B."/>
            <person name="Goldberg J."/>
            <person name="Griggs A."/>
            <person name="Gujja S."/>
            <person name="Hansen M."/>
            <person name="Howarth C."/>
            <person name="Imamovic A."/>
            <person name="Larimer J."/>
            <person name="McCowen C."/>
            <person name="Montmayeur A."/>
            <person name="Murphy C."/>
            <person name="Neiman D."/>
            <person name="Pearson M."/>
            <person name="Priest M."/>
            <person name="Roberts A."/>
            <person name="Saif S."/>
            <person name="Shea T."/>
            <person name="Sisk P."/>
            <person name="Sykes S."/>
            <person name="Wortman J."/>
            <person name="Nusbaum C."/>
            <person name="Birren B."/>
        </authorList>
    </citation>
    <scope>NUCLEOTIDE SEQUENCE [LARGE SCALE GENOMIC DNA]</scope>
    <source>
        <strain evidence="1 2">ATCC 51267</strain>
    </source>
</reference>
<evidence type="ECO:0000313" key="1">
    <source>
        <dbReference type="EMBL" id="EKU93133.1"/>
    </source>
</evidence>
<name>K9E8W9_9LACT</name>
<comment type="caution">
    <text evidence="1">The sequence shown here is derived from an EMBL/GenBank/DDBJ whole genome shotgun (WGS) entry which is preliminary data.</text>
</comment>
<dbReference type="EMBL" id="AGXA01000024">
    <property type="protein sequence ID" value="EKU93133.1"/>
    <property type="molecule type" value="Genomic_DNA"/>
</dbReference>
<dbReference type="HOGENOM" id="CLU_3228714_0_0_9"/>